<reference evidence="1" key="1">
    <citation type="submission" date="2021-01" db="EMBL/GenBank/DDBJ databases">
        <authorList>
            <consortium name="Aspergillus chevalieri M1 genome sequencing consortium"/>
            <person name="Kazuki M."/>
            <person name="Futagami T."/>
        </authorList>
    </citation>
    <scope>NUCLEOTIDE SEQUENCE</scope>
    <source>
        <strain evidence="1">M1</strain>
    </source>
</reference>
<proteinExistence type="predicted"/>
<evidence type="ECO:0000313" key="1">
    <source>
        <dbReference type="EMBL" id="BCR87548.1"/>
    </source>
</evidence>
<organism evidence="1 2">
    <name type="scientific">Aspergillus chevalieri</name>
    <name type="common">Eurotium chevalieri</name>
    <dbReference type="NCBI Taxonomy" id="182096"/>
    <lineage>
        <taxon>Eukaryota</taxon>
        <taxon>Fungi</taxon>
        <taxon>Dikarya</taxon>
        <taxon>Ascomycota</taxon>
        <taxon>Pezizomycotina</taxon>
        <taxon>Eurotiomycetes</taxon>
        <taxon>Eurotiomycetidae</taxon>
        <taxon>Eurotiales</taxon>
        <taxon>Aspergillaceae</taxon>
        <taxon>Aspergillus</taxon>
        <taxon>Aspergillus subgen. Aspergillus</taxon>
    </lineage>
</organism>
<dbReference type="Proteomes" id="UP000637239">
    <property type="component" value="Chromosome 4"/>
</dbReference>
<dbReference type="AlphaFoldDB" id="A0A7R7VP45"/>
<name>A0A7R7VP45_ASPCH</name>
<dbReference type="EMBL" id="AP024419">
    <property type="protein sequence ID" value="BCR87548.1"/>
    <property type="molecule type" value="Genomic_DNA"/>
</dbReference>
<dbReference type="KEGG" id="ache:ACHE_40112S"/>
<sequence length="80" mass="8895">MKWPHLKENFTTTFENTVTLVNGSEITVTDGKAPALEPGETGMVISMQFAVTGNIDDEDEVVLQDFLNKLLQGPKQLMRN</sequence>
<dbReference type="GeneID" id="66981907"/>
<evidence type="ECO:0000313" key="2">
    <source>
        <dbReference type="Proteomes" id="UP000637239"/>
    </source>
</evidence>
<accession>A0A7R7VP45</accession>
<reference evidence="1" key="2">
    <citation type="submission" date="2021-02" db="EMBL/GenBank/DDBJ databases">
        <title>Aspergillus chevalieri M1 genome sequence.</title>
        <authorList>
            <person name="Kadooka C."/>
            <person name="Mori K."/>
            <person name="Futagami T."/>
        </authorList>
    </citation>
    <scope>NUCLEOTIDE SEQUENCE</scope>
    <source>
        <strain evidence="1">M1</strain>
    </source>
</reference>
<keyword evidence="2" id="KW-1185">Reference proteome</keyword>
<protein>
    <submittedName>
        <fullName evidence="1">Uncharacterized protein</fullName>
    </submittedName>
</protein>
<gene>
    <name evidence="1" type="ORF">ACHE_40112S</name>
</gene>
<dbReference type="RefSeq" id="XP_043136070.1">
    <property type="nucleotide sequence ID" value="XM_043278274.1"/>
</dbReference>